<dbReference type="RefSeq" id="WP_161002606.1">
    <property type="nucleotide sequence ID" value="NZ_WEZQ01000001.1"/>
</dbReference>
<protein>
    <recommendedName>
        <fullName evidence="1">Apea-like HEPN domain-containing protein</fullName>
    </recommendedName>
</protein>
<evidence type="ECO:0000313" key="3">
    <source>
        <dbReference type="Proteomes" id="UP000449209"/>
    </source>
</evidence>
<accession>A0A6N9I0M5</accession>
<reference evidence="2 3" key="1">
    <citation type="journal article" date="2019" name="Appl. Environ. Microbiol.">
        <title>Genetic determinants of hydroxycinnamic acid metabolism in heterofermentative lactobacilli.</title>
        <authorList>
            <person name="Gaur G."/>
            <person name="Oh J.H."/>
            <person name="Filannino P."/>
            <person name="Gobbetti M."/>
            <person name="van Pijkeren J.P."/>
            <person name="Ganzle M.G."/>
        </authorList>
    </citation>
    <scope>NUCLEOTIDE SEQUENCE [LARGE SCALE GENOMIC DNA]</scope>
    <source>
        <strain evidence="2 3">C5</strain>
    </source>
</reference>
<dbReference type="OrthoDB" id="2319253at2"/>
<dbReference type="Pfam" id="PF18739">
    <property type="entry name" value="HEPN_Apea"/>
    <property type="match status" value="1"/>
</dbReference>
<organism evidence="2 3">
    <name type="scientific">Furfurilactobacillus milii</name>
    <dbReference type="NCBI Taxonomy" id="2888272"/>
    <lineage>
        <taxon>Bacteria</taxon>
        <taxon>Bacillati</taxon>
        <taxon>Bacillota</taxon>
        <taxon>Bacilli</taxon>
        <taxon>Lactobacillales</taxon>
        <taxon>Lactobacillaceae</taxon>
        <taxon>Furfurilactobacillus</taxon>
    </lineage>
</organism>
<dbReference type="AlphaFoldDB" id="A0A6N9I0M5"/>
<proteinExistence type="predicted"/>
<sequence length="439" mass="50317">MTKLINENMFDRFEFQGIWSVKKEINPENWIPGKLHYDSGNILLEVFGTLNVSETSAIDVLNFEDYESVFGFAQTGENIVLSTVSMIGNTNSIPGLISERYQVSDMLITNGNFNKVTQRQYLSFFRFSLTDLNVWLPNNMLTIKKEPKSGKQIFEVKKPERKLLTSFAFDGGNFSVSLDESGTINYPRELLKVNIKNETGLIIEPNSNAVSMLQSTKIVNETAKFFTVLLGETISAKYLQGNLSNGLKANVLFNQTYPIRSVERESDLRITPRYNDVEDELPNSLTKWFDMSSELKLLADDYILTVTQESIIENTLINLTEGIESFFRNRDACLRDKLTFLFKRVPNEILNRDVLQKSIDSEDDFIKSLVNTRVYLTHGKVRPGIYKDEKLIIATRILQLSVRYFLLSEIGFSKRSLQSVGADIAEIFHTRFFNNELHF</sequence>
<dbReference type="EMBL" id="WEZQ01000001">
    <property type="protein sequence ID" value="MYV15976.1"/>
    <property type="molecule type" value="Genomic_DNA"/>
</dbReference>
<dbReference type="InterPro" id="IPR041229">
    <property type="entry name" value="HEPN_Apea"/>
</dbReference>
<name>A0A6N9I0M5_9LACO</name>
<dbReference type="Proteomes" id="UP000449209">
    <property type="component" value="Unassembled WGS sequence"/>
</dbReference>
<evidence type="ECO:0000313" key="2">
    <source>
        <dbReference type="EMBL" id="MYV15976.1"/>
    </source>
</evidence>
<feature type="domain" description="Apea-like HEPN" evidence="1">
    <location>
        <begin position="331"/>
        <end position="414"/>
    </location>
</feature>
<gene>
    <name evidence="2" type="ORF">GB993_00325</name>
</gene>
<comment type="caution">
    <text evidence="2">The sequence shown here is derived from an EMBL/GenBank/DDBJ whole genome shotgun (WGS) entry which is preliminary data.</text>
</comment>
<evidence type="ECO:0000259" key="1">
    <source>
        <dbReference type="Pfam" id="PF18739"/>
    </source>
</evidence>